<comment type="caution">
    <text evidence="2">The sequence shown here is derived from an EMBL/GenBank/DDBJ whole genome shotgun (WGS) entry which is preliminary data.</text>
</comment>
<dbReference type="Proteomes" id="UP001595453">
    <property type="component" value="Unassembled WGS sequence"/>
</dbReference>
<keyword evidence="1" id="KW-0812">Transmembrane</keyword>
<evidence type="ECO:0000256" key="1">
    <source>
        <dbReference type="SAM" id="Phobius"/>
    </source>
</evidence>
<organism evidence="2 3">
    <name type="scientific">Pseudoalteromonas fenneropenaei</name>
    <dbReference type="NCBI Taxonomy" id="1737459"/>
    <lineage>
        <taxon>Bacteria</taxon>
        <taxon>Pseudomonadati</taxon>
        <taxon>Pseudomonadota</taxon>
        <taxon>Gammaproteobacteria</taxon>
        <taxon>Alteromonadales</taxon>
        <taxon>Pseudoalteromonadaceae</taxon>
        <taxon>Pseudoalteromonas</taxon>
    </lineage>
</organism>
<reference evidence="3" key="1">
    <citation type="journal article" date="2019" name="Int. J. Syst. Evol. Microbiol.">
        <title>The Global Catalogue of Microorganisms (GCM) 10K type strain sequencing project: providing services to taxonomists for standard genome sequencing and annotation.</title>
        <authorList>
            <consortium name="The Broad Institute Genomics Platform"/>
            <consortium name="The Broad Institute Genome Sequencing Center for Infectious Disease"/>
            <person name="Wu L."/>
            <person name="Ma J."/>
        </authorList>
    </citation>
    <scope>NUCLEOTIDE SEQUENCE [LARGE SCALE GENOMIC DNA]</scope>
    <source>
        <strain evidence="3">KCTC 42730</strain>
    </source>
</reference>
<evidence type="ECO:0000313" key="3">
    <source>
        <dbReference type="Proteomes" id="UP001595453"/>
    </source>
</evidence>
<proteinExistence type="predicted"/>
<name>A0ABV7CIW5_9GAMM</name>
<dbReference type="EMBL" id="JBHRSD010000014">
    <property type="protein sequence ID" value="MFC3032563.1"/>
    <property type="molecule type" value="Genomic_DNA"/>
</dbReference>
<evidence type="ECO:0000313" key="2">
    <source>
        <dbReference type="EMBL" id="MFC3032563.1"/>
    </source>
</evidence>
<keyword evidence="1" id="KW-0472">Membrane</keyword>
<keyword evidence="1" id="KW-1133">Transmembrane helix</keyword>
<accession>A0ABV7CIW5</accession>
<evidence type="ECO:0008006" key="4">
    <source>
        <dbReference type="Google" id="ProtNLM"/>
    </source>
</evidence>
<protein>
    <recommendedName>
        <fullName evidence="4">Tellurium resistance protein TerC</fullName>
    </recommendedName>
</protein>
<keyword evidence="3" id="KW-1185">Reference proteome</keyword>
<feature type="transmembrane region" description="Helical" evidence="1">
    <location>
        <begin position="6"/>
        <end position="36"/>
    </location>
</feature>
<gene>
    <name evidence="2" type="ORF">ACFOEE_08535</name>
</gene>
<sequence length="69" mass="7805">MSKLFYYAIGSLFVLLALVFVVVPGPSILFLLAALLSFSMVNEKAKTYLRKTQKGFKIACVKMDNWLKK</sequence>
<dbReference type="RefSeq" id="WP_377123193.1">
    <property type="nucleotide sequence ID" value="NZ_JBHRSD010000014.1"/>
</dbReference>